<dbReference type="OrthoDB" id="462709at2"/>
<keyword evidence="7" id="KW-1185">Reference proteome</keyword>
<sequence length="73" mass="8529">MQIGDRVRVKSAVIVYTHPDHRNQPFDICGTEGEVIDILKDWKGRVISPNYPYVVKFDKKFRVHMQDAELEQA</sequence>
<evidence type="ECO:0000256" key="1">
    <source>
        <dbReference type="ARBA" id="ARBA00023002"/>
    </source>
</evidence>
<proteinExistence type="inferred from homology"/>
<dbReference type="GO" id="GO:0015979">
    <property type="term" value="P:photosynthesis"/>
    <property type="evidence" value="ECO:0007669"/>
    <property type="project" value="InterPro"/>
</dbReference>
<protein>
    <submittedName>
        <fullName evidence="6">Ferredoxin-thioredoxin reductase, variable chain</fullName>
    </submittedName>
</protein>
<organism evidence="6 7">
    <name type="scientific">Acaryochloris thomasi RCC1774</name>
    <dbReference type="NCBI Taxonomy" id="1764569"/>
    <lineage>
        <taxon>Bacteria</taxon>
        <taxon>Bacillati</taxon>
        <taxon>Cyanobacteriota</taxon>
        <taxon>Cyanophyceae</taxon>
        <taxon>Acaryochloridales</taxon>
        <taxon>Acaryochloridaceae</taxon>
        <taxon>Acaryochloris</taxon>
        <taxon>Acaryochloris thomasi</taxon>
    </lineage>
</organism>
<name>A0A2W1K022_9CYAN</name>
<comment type="similarity">
    <text evidence="4">Belongs to the ferredoxin thioredoxin reductase alpha subunit family.</text>
</comment>
<reference evidence="6 7" key="1">
    <citation type="journal article" date="2018" name="Sci. Rep.">
        <title>A novel species of the marine cyanobacterium Acaryochloris with a unique pigment content and lifestyle.</title>
        <authorList>
            <person name="Partensky F."/>
            <person name="Six C."/>
            <person name="Ratin M."/>
            <person name="Garczarek L."/>
            <person name="Vaulot D."/>
            <person name="Probert I."/>
            <person name="Calteau A."/>
            <person name="Gourvil P."/>
            <person name="Marie D."/>
            <person name="Grebert T."/>
            <person name="Bouchier C."/>
            <person name="Le Panse S."/>
            <person name="Gachenot M."/>
            <person name="Rodriguez F."/>
            <person name="Garrido J.L."/>
        </authorList>
    </citation>
    <scope>NUCLEOTIDE SEQUENCE [LARGE SCALE GENOMIC DNA]</scope>
    <source>
        <strain evidence="6 7">RCC1774</strain>
    </source>
</reference>
<dbReference type="EMBL" id="PQWO01000002">
    <property type="protein sequence ID" value="PZD74944.1"/>
    <property type="molecule type" value="Genomic_DNA"/>
</dbReference>
<evidence type="ECO:0000259" key="5">
    <source>
        <dbReference type="Pfam" id="PF02941"/>
    </source>
</evidence>
<evidence type="ECO:0000313" key="6">
    <source>
        <dbReference type="EMBL" id="PZD74944.1"/>
    </source>
</evidence>
<dbReference type="AlphaFoldDB" id="A0A2W1K022"/>
<keyword evidence="1" id="KW-0560">Oxidoreductase</keyword>
<dbReference type="InterPro" id="IPR008990">
    <property type="entry name" value="Elect_transpt_acc-like_dom_sf"/>
</dbReference>
<evidence type="ECO:0000256" key="2">
    <source>
        <dbReference type="ARBA" id="ARBA00026011"/>
    </source>
</evidence>
<dbReference type="PANTHER" id="PTHR46937">
    <property type="entry name" value="FERREDOXIN-THIOREDOXIN REDUCTASE, VARIABLE CHAIN"/>
    <property type="match status" value="1"/>
</dbReference>
<dbReference type="GO" id="GO:0016491">
    <property type="term" value="F:oxidoreductase activity"/>
    <property type="evidence" value="ECO:0007669"/>
    <property type="project" value="UniProtKB-KW"/>
</dbReference>
<dbReference type="Proteomes" id="UP000248857">
    <property type="component" value="Unassembled WGS sequence"/>
</dbReference>
<comment type="function">
    <text evidence="3">Variable subunit of the ferredoxin-thioredoxin reductase (FTR), which catalyzes the two-electron reduction of thioredoxins by the electrons provided by reduced ferredoxin.</text>
</comment>
<dbReference type="InterPro" id="IPR004207">
    <property type="entry name" value="Fd_thioredoxin_Rdtase_alpha"/>
</dbReference>
<comment type="subunit">
    <text evidence="2">Heterodimer of subunit A (variable subunit) and subunit B (catalytic subunit). Heterodimeric FTR forms a complex with ferredoxin and thioredoxin.</text>
</comment>
<feature type="domain" description="Ferredoxin thioredoxin reductase alpha chain" evidence="5">
    <location>
        <begin position="3"/>
        <end position="69"/>
    </location>
</feature>
<accession>A0A2W1K022</accession>
<dbReference type="SUPFAM" id="SSF50090">
    <property type="entry name" value="Electron transport accessory proteins"/>
    <property type="match status" value="1"/>
</dbReference>
<dbReference type="Pfam" id="PF02941">
    <property type="entry name" value="FeThRed_A"/>
    <property type="match status" value="1"/>
</dbReference>
<evidence type="ECO:0000256" key="4">
    <source>
        <dbReference type="ARBA" id="ARBA00034490"/>
    </source>
</evidence>
<evidence type="ECO:0000313" key="7">
    <source>
        <dbReference type="Proteomes" id="UP000248857"/>
    </source>
</evidence>
<evidence type="ECO:0000256" key="3">
    <source>
        <dbReference type="ARBA" id="ARBA00034474"/>
    </source>
</evidence>
<dbReference type="Gene3D" id="2.30.30.50">
    <property type="match status" value="1"/>
</dbReference>
<dbReference type="InterPro" id="IPR044166">
    <property type="entry name" value="FTRV"/>
</dbReference>
<gene>
    <name evidence="6" type="primary">ftrV_1</name>
    <name evidence="6" type="ORF">C1752_00816</name>
</gene>
<dbReference type="RefSeq" id="WP_110984790.1">
    <property type="nucleotide sequence ID" value="NZ_CAWNWM010000002.1"/>
</dbReference>
<dbReference type="PANTHER" id="PTHR46937:SF4">
    <property type="entry name" value="FERREDOXIN-THIOREDOXIN REDUCTASE SUBUNIT A1, CHLOROPLASTIC"/>
    <property type="match status" value="1"/>
</dbReference>
<comment type="caution">
    <text evidence="6">The sequence shown here is derived from an EMBL/GenBank/DDBJ whole genome shotgun (WGS) entry which is preliminary data.</text>
</comment>